<dbReference type="InterPro" id="IPR002772">
    <property type="entry name" value="Glyco_hydro_3_C"/>
</dbReference>
<evidence type="ECO:0000259" key="7">
    <source>
        <dbReference type="Pfam" id="PF00933"/>
    </source>
</evidence>
<reference evidence="9 10" key="1">
    <citation type="journal article" date="2019" name="Int. J. Syst. Evol. Microbiol.">
        <title>The Global Catalogue of Microorganisms (GCM) 10K type strain sequencing project: providing services to taxonomists for standard genome sequencing and annotation.</title>
        <authorList>
            <consortium name="The Broad Institute Genomics Platform"/>
            <consortium name="The Broad Institute Genome Sequencing Center for Infectious Disease"/>
            <person name="Wu L."/>
            <person name="Ma J."/>
        </authorList>
    </citation>
    <scope>NUCLEOTIDE SEQUENCE [LARGE SCALE GENOMIC DNA]</scope>
    <source>
        <strain evidence="9 10">JCM 15313</strain>
    </source>
</reference>
<dbReference type="GO" id="GO:0016787">
    <property type="term" value="F:hydrolase activity"/>
    <property type="evidence" value="ECO:0007669"/>
    <property type="project" value="UniProtKB-KW"/>
</dbReference>
<dbReference type="InterPro" id="IPR050226">
    <property type="entry name" value="NagZ_Beta-hexosaminidase"/>
</dbReference>
<dbReference type="InterPro" id="IPR017853">
    <property type="entry name" value="GH"/>
</dbReference>
<evidence type="ECO:0000313" key="9">
    <source>
        <dbReference type="EMBL" id="GAA1998376.1"/>
    </source>
</evidence>
<evidence type="ECO:0000256" key="4">
    <source>
        <dbReference type="ARBA" id="ARBA00022801"/>
    </source>
</evidence>
<keyword evidence="10" id="KW-1185">Reference proteome</keyword>
<evidence type="ECO:0000256" key="6">
    <source>
        <dbReference type="SAM" id="MobiDB-lite"/>
    </source>
</evidence>
<dbReference type="EC" id="3.2.1.52" evidence="3"/>
<feature type="domain" description="Glycoside hydrolase family 3 N-terminal" evidence="7">
    <location>
        <begin position="59"/>
        <end position="378"/>
    </location>
</feature>
<name>A0ABN2T486_9ACTN</name>
<sequence>MRLRHTLAPLGASLILLTAACSGGGGGAPGEDREDGPRGAGSAAEEQRIAEDLLSEMELEDKVGQLLVLTASGTTPEVDAQAIEDFRPGGFIYFPENLESAEQIAGLSNGLQERAADTGAGVPLFLGIDQEQGMVARLPIGARFPDAMAVGATGDVEQARTLARATADELGALGINLDYAPVADVNSQADNPVIGIRSFGSDPDAVSEMAVAEAEEFQASGVVPVAKHFPGHGDTDVDSHTGLPTIDKSREEWERTDLPPFRAAVDAGVDAMMTAHVVMPRLDGSGAPATLSPDIIGGILRDELGYDGVVTTDALNMDGVRQANDDGENAVRAILAGADQLLMPPDPQAAVTAVTDAVEKGRISEKRLDESVLRILKLKVRRGVIGAEPVDPAAAAKAVGSKEDQAAARNLAEASMTLLRNQGDVLPLAAGASVYVSGKGAETIGAELRALGYTLAPTFARADATVVGTSDARQDSAQQAMVDNALRAGKPVVVVAQGTPYDLSAFPDVDAYLATYSGVEVSRVAAARTLAGQVDPAGRLPVDLPGTDLKVGAGLGYEN</sequence>
<dbReference type="PANTHER" id="PTHR30480">
    <property type="entry name" value="BETA-HEXOSAMINIDASE-RELATED"/>
    <property type="match status" value="1"/>
</dbReference>
<gene>
    <name evidence="9" type="ORF">GCM10009799_26740</name>
</gene>
<keyword evidence="5" id="KW-0326">Glycosidase</keyword>
<evidence type="ECO:0000259" key="8">
    <source>
        <dbReference type="Pfam" id="PF01915"/>
    </source>
</evidence>
<dbReference type="PRINTS" id="PR00133">
    <property type="entry name" value="GLHYDRLASE3"/>
</dbReference>
<accession>A0ABN2T486</accession>
<evidence type="ECO:0000256" key="3">
    <source>
        <dbReference type="ARBA" id="ARBA00012663"/>
    </source>
</evidence>
<evidence type="ECO:0000313" key="10">
    <source>
        <dbReference type="Proteomes" id="UP001501585"/>
    </source>
</evidence>
<keyword evidence="4 9" id="KW-0378">Hydrolase</keyword>
<dbReference type="InterPro" id="IPR036881">
    <property type="entry name" value="Glyco_hydro_3_C_sf"/>
</dbReference>
<organism evidence="9 10">
    <name type="scientific">Nocardiopsis rhodophaea</name>
    <dbReference type="NCBI Taxonomy" id="280238"/>
    <lineage>
        <taxon>Bacteria</taxon>
        <taxon>Bacillati</taxon>
        <taxon>Actinomycetota</taxon>
        <taxon>Actinomycetes</taxon>
        <taxon>Streptosporangiales</taxon>
        <taxon>Nocardiopsidaceae</taxon>
        <taxon>Nocardiopsis</taxon>
    </lineage>
</organism>
<evidence type="ECO:0000256" key="1">
    <source>
        <dbReference type="ARBA" id="ARBA00001231"/>
    </source>
</evidence>
<evidence type="ECO:0000256" key="2">
    <source>
        <dbReference type="ARBA" id="ARBA00005336"/>
    </source>
</evidence>
<comment type="catalytic activity">
    <reaction evidence="1">
        <text>Hydrolysis of terminal non-reducing N-acetyl-D-hexosamine residues in N-acetyl-beta-D-hexosaminides.</text>
        <dbReference type="EC" id="3.2.1.52"/>
    </reaction>
</comment>
<dbReference type="SUPFAM" id="SSF52279">
    <property type="entry name" value="Beta-D-glucan exohydrolase, C-terminal domain"/>
    <property type="match status" value="1"/>
</dbReference>
<evidence type="ECO:0000256" key="5">
    <source>
        <dbReference type="ARBA" id="ARBA00023295"/>
    </source>
</evidence>
<dbReference type="Gene3D" id="3.20.20.300">
    <property type="entry name" value="Glycoside hydrolase, family 3, N-terminal domain"/>
    <property type="match status" value="1"/>
</dbReference>
<dbReference type="Pfam" id="PF00933">
    <property type="entry name" value="Glyco_hydro_3"/>
    <property type="match status" value="1"/>
</dbReference>
<dbReference type="Proteomes" id="UP001501585">
    <property type="component" value="Unassembled WGS sequence"/>
</dbReference>
<dbReference type="Pfam" id="PF01915">
    <property type="entry name" value="Glyco_hydro_3_C"/>
    <property type="match status" value="1"/>
</dbReference>
<dbReference type="Gene3D" id="3.40.50.1700">
    <property type="entry name" value="Glycoside hydrolase family 3 C-terminal domain"/>
    <property type="match status" value="2"/>
</dbReference>
<proteinExistence type="inferred from homology"/>
<comment type="similarity">
    <text evidence="2">Belongs to the glycosyl hydrolase 3 family.</text>
</comment>
<dbReference type="InterPro" id="IPR001764">
    <property type="entry name" value="Glyco_hydro_3_N"/>
</dbReference>
<protein>
    <recommendedName>
        <fullName evidence="3">beta-N-acetylhexosaminidase</fullName>
        <ecNumber evidence="3">3.2.1.52</ecNumber>
    </recommendedName>
</protein>
<dbReference type="EMBL" id="BAAAPC010000010">
    <property type="protein sequence ID" value="GAA1998376.1"/>
    <property type="molecule type" value="Genomic_DNA"/>
</dbReference>
<dbReference type="RefSeq" id="WP_344102014.1">
    <property type="nucleotide sequence ID" value="NZ_BAAAPC010000010.1"/>
</dbReference>
<dbReference type="PANTHER" id="PTHR30480:SF13">
    <property type="entry name" value="BETA-HEXOSAMINIDASE"/>
    <property type="match status" value="1"/>
</dbReference>
<comment type="caution">
    <text evidence="9">The sequence shown here is derived from an EMBL/GenBank/DDBJ whole genome shotgun (WGS) entry which is preliminary data.</text>
</comment>
<dbReference type="InterPro" id="IPR036962">
    <property type="entry name" value="Glyco_hydro_3_N_sf"/>
</dbReference>
<dbReference type="PROSITE" id="PS51257">
    <property type="entry name" value="PROKAR_LIPOPROTEIN"/>
    <property type="match status" value="1"/>
</dbReference>
<feature type="region of interest" description="Disordered" evidence="6">
    <location>
        <begin position="23"/>
        <end position="46"/>
    </location>
</feature>
<dbReference type="SUPFAM" id="SSF51445">
    <property type="entry name" value="(Trans)glycosidases"/>
    <property type="match status" value="1"/>
</dbReference>
<feature type="domain" description="Glycoside hydrolase family 3 C-terminal" evidence="8">
    <location>
        <begin position="472"/>
        <end position="547"/>
    </location>
</feature>